<dbReference type="PANTHER" id="PTHR43823:SF3">
    <property type="entry name" value="MULTIDRUG EXPORT PROTEIN MEPA"/>
    <property type="match status" value="1"/>
</dbReference>
<evidence type="ECO:0000256" key="2">
    <source>
        <dbReference type="ARBA" id="ARBA00022475"/>
    </source>
</evidence>
<comment type="subcellular location">
    <subcellularLocation>
        <location evidence="1">Cell membrane</location>
        <topology evidence="1">Multi-pass membrane protein</topology>
    </subcellularLocation>
</comment>
<dbReference type="InterPro" id="IPR002528">
    <property type="entry name" value="MATE_fam"/>
</dbReference>
<keyword evidence="5 6" id="KW-0472">Membrane</keyword>
<evidence type="ECO:0000313" key="7">
    <source>
        <dbReference type="EMBL" id="MFB9885493.1"/>
    </source>
</evidence>
<feature type="transmembrane region" description="Helical" evidence="6">
    <location>
        <begin position="95"/>
        <end position="118"/>
    </location>
</feature>
<reference evidence="7 8" key="1">
    <citation type="submission" date="2024-09" db="EMBL/GenBank/DDBJ databases">
        <authorList>
            <person name="Sun Q."/>
            <person name="Mori K."/>
        </authorList>
    </citation>
    <scope>NUCLEOTIDE SEQUENCE [LARGE SCALE GENOMIC DNA]</scope>
    <source>
        <strain evidence="7 8">ATCC 51285</strain>
    </source>
</reference>
<comment type="caution">
    <text evidence="7">The sequence shown here is derived from an EMBL/GenBank/DDBJ whole genome shotgun (WGS) entry which is preliminary data.</text>
</comment>
<feature type="transmembrane region" description="Helical" evidence="6">
    <location>
        <begin position="138"/>
        <end position="159"/>
    </location>
</feature>
<dbReference type="EMBL" id="JBHLZN010000001">
    <property type="protein sequence ID" value="MFB9885493.1"/>
    <property type="molecule type" value="Genomic_DNA"/>
</dbReference>
<evidence type="ECO:0000256" key="5">
    <source>
        <dbReference type="ARBA" id="ARBA00023136"/>
    </source>
</evidence>
<feature type="transmembrane region" description="Helical" evidence="6">
    <location>
        <begin position="27"/>
        <end position="47"/>
    </location>
</feature>
<proteinExistence type="predicted"/>
<protein>
    <submittedName>
        <fullName evidence="7">MATE family efflux transporter</fullName>
    </submittedName>
</protein>
<dbReference type="RefSeq" id="WP_051527792.1">
    <property type="nucleotide sequence ID" value="NZ_JBHLZN010000001.1"/>
</dbReference>
<feature type="transmembrane region" description="Helical" evidence="6">
    <location>
        <begin position="196"/>
        <end position="216"/>
    </location>
</feature>
<feature type="transmembrane region" description="Helical" evidence="6">
    <location>
        <begin position="237"/>
        <end position="258"/>
    </location>
</feature>
<keyword evidence="3 6" id="KW-0812">Transmembrane</keyword>
<sequence>MTATSHNPVLTSAPLPLFLRYASSASLALLAISSATLVDGLVVGQVLGSEAMAAITLLIPYFTLVFSLALALAIGGSVRASHLLGQGKTQQASALLTAALLAVLLLTLGNLALISWQMPQLFKLLGAPTALQPLMQPYLQVMLWAMLLQLFTLVLYYFVRADQHGRRATQALVVGACANMLLDVLFVGVWQSGLAGAAWATLLAQVLQLAVLLTYWRSPRRQLRLPQPPAWRELGQGIRNGLSELVNELSVGLVLWLINAELLRQSGSDGVAAFTLVNYVIFVGLMSYYGIVDALHPLVGQNAGAQRWARVRSFIGIAAVLIASLSLLLIALLLGGGHWLSRLFLPQGSAEVQSLTLSFIQILWPIFVFNGFNVLVSASLTALEHAWASLTIALSRGLVLPVLFLLGLPLYWPELPFLLALPLAEMLTSLLAILLLWLSRSSLPPLYRTTRTATLSDG</sequence>
<dbReference type="InterPro" id="IPR051327">
    <property type="entry name" value="MATE_MepA_subfamily"/>
</dbReference>
<feature type="transmembrane region" description="Helical" evidence="6">
    <location>
        <begin position="53"/>
        <end position="74"/>
    </location>
</feature>
<organism evidence="7 8">
    <name type="scientific">Balneatrix alpica</name>
    <dbReference type="NCBI Taxonomy" id="75684"/>
    <lineage>
        <taxon>Bacteria</taxon>
        <taxon>Pseudomonadati</taxon>
        <taxon>Pseudomonadota</taxon>
        <taxon>Gammaproteobacteria</taxon>
        <taxon>Oceanospirillales</taxon>
        <taxon>Balneatrichaceae</taxon>
        <taxon>Balneatrix</taxon>
    </lineage>
</organism>
<feature type="transmembrane region" description="Helical" evidence="6">
    <location>
        <begin position="417"/>
        <end position="438"/>
    </location>
</feature>
<evidence type="ECO:0000256" key="6">
    <source>
        <dbReference type="SAM" id="Phobius"/>
    </source>
</evidence>
<evidence type="ECO:0000256" key="4">
    <source>
        <dbReference type="ARBA" id="ARBA00022989"/>
    </source>
</evidence>
<dbReference type="Proteomes" id="UP001589628">
    <property type="component" value="Unassembled WGS sequence"/>
</dbReference>
<dbReference type="PANTHER" id="PTHR43823">
    <property type="entry name" value="SPORULATION PROTEIN YKVU"/>
    <property type="match status" value="1"/>
</dbReference>
<feature type="transmembrane region" description="Helical" evidence="6">
    <location>
        <begin position="313"/>
        <end position="335"/>
    </location>
</feature>
<feature type="transmembrane region" description="Helical" evidence="6">
    <location>
        <begin position="171"/>
        <end position="190"/>
    </location>
</feature>
<keyword evidence="2" id="KW-1003">Cell membrane</keyword>
<keyword evidence="4 6" id="KW-1133">Transmembrane helix</keyword>
<feature type="transmembrane region" description="Helical" evidence="6">
    <location>
        <begin position="270"/>
        <end position="292"/>
    </location>
</feature>
<gene>
    <name evidence="7" type="ORF">ACFFLH_03600</name>
</gene>
<evidence type="ECO:0000256" key="1">
    <source>
        <dbReference type="ARBA" id="ARBA00004651"/>
    </source>
</evidence>
<accession>A0ABV5ZA26</accession>
<keyword evidence="8" id="KW-1185">Reference proteome</keyword>
<evidence type="ECO:0000313" key="8">
    <source>
        <dbReference type="Proteomes" id="UP001589628"/>
    </source>
</evidence>
<feature type="transmembrane region" description="Helical" evidence="6">
    <location>
        <begin position="387"/>
        <end position="411"/>
    </location>
</feature>
<dbReference type="Pfam" id="PF01554">
    <property type="entry name" value="MatE"/>
    <property type="match status" value="2"/>
</dbReference>
<evidence type="ECO:0000256" key="3">
    <source>
        <dbReference type="ARBA" id="ARBA00022692"/>
    </source>
</evidence>
<feature type="transmembrane region" description="Helical" evidence="6">
    <location>
        <begin position="355"/>
        <end position="375"/>
    </location>
</feature>
<name>A0ABV5ZA26_9GAMM</name>